<reference evidence="2" key="1">
    <citation type="submission" date="2021-01" db="EMBL/GenBank/DDBJ databases">
        <authorList>
            <person name="Corre E."/>
            <person name="Pelletier E."/>
            <person name="Niang G."/>
            <person name="Scheremetjew M."/>
            <person name="Finn R."/>
            <person name="Kale V."/>
            <person name="Holt S."/>
            <person name="Cochrane G."/>
            <person name="Meng A."/>
            <person name="Brown T."/>
            <person name="Cohen L."/>
        </authorList>
    </citation>
    <scope>NUCLEOTIDE SEQUENCE</scope>
    <source>
        <strain evidence="2">SPMC142</strain>
    </source>
</reference>
<dbReference type="AlphaFoldDB" id="A0A7S3T351"/>
<dbReference type="Gene3D" id="2.40.128.20">
    <property type="match status" value="1"/>
</dbReference>
<gene>
    <name evidence="2" type="ORF">SACU0126_LOCUS21446</name>
</gene>
<evidence type="ECO:0000259" key="1">
    <source>
        <dbReference type="Pfam" id="PF00061"/>
    </source>
</evidence>
<evidence type="ECO:0000313" key="2">
    <source>
        <dbReference type="EMBL" id="CAE0572538.1"/>
    </source>
</evidence>
<sequence length="116" mass="13340">MPEKNGRDEISLNGKCPTTDASCYVSFFGISTLTPNYTVIDTDYENYSIVYSCNWFLKKEVVHVLSRDPTPGHITMESYREKVETLLPKFNFKKFAPRSIQGEVCEYPELIESLVQ</sequence>
<accession>A0A7S3T351</accession>
<name>A0A7S3T351_9SPIT</name>
<protein>
    <recommendedName>
        <fullName evidence="1">Lipocalin/cytosolic fatty-acid binding domain-containing protein</fullName>
    </recommendedName>
</protein>
<organism evidence="2">
    <name type="scientific">Strombidinopsis acuminata</name>
    <dbReference type="NCBI Taxonomy" id="141414"/>
    <lineage>
        <taxon>Eukaryota</taxon>
        <taxon>Sar</taxon>
        <taxon>Alveolata</taxon>
        <taxon>Ciliophora</taxon>
        <taxon>Intramacronucleata</taxon>
        <taxon>Spirotrichea</taxon>
        <taxon>Choreotrichia</taxon>
        <taxon>Choreotrichida</taxon>
        <taxon>Strombidinopsidae</taxon>
        <taxon>Strombidinopsis</taxon>
    </lineage>
</organism>
<dbReference type="InterPro" id="IPR000566">
    <property type="entry name" value="Lipocln_cytosolic_FA-bd_dom"/>
</dbReference>
<proteinExistence type="predicted"/>
<dbReference type="InterPro" id="IPR012674">
    <property type="entry name" value="Calycin"/>
</dbReference>
<dbReference type="EMBL" id="HBIQ01067381">
    <property type="protein sequence ID" value="CAE0572538.1"/>
    <property type="molecule type" value="Transcribed_RNA"/>
</dbReference>
<dbReference type="Pfam" id="PF00061">
    <property type="entry name" value="Lipocalin"/>
    <property type="match status" value="1"/>
</dbReference>
<feature type="domain" description="Lipocalin/cytosolic fatty-acid binding" evidence="1">
    <location>
        <begin position="35"/>
        <end position="85"/>
    </location>
</feature>
<dbReference type="SUPFAM" id="SSF50814">
    <property type="entry name" value="Lipocalins"/>
    <property type="match status" value="1"/>
</dbReference>